<evidence type="ECO:0000313" key="3">
    <source>
        <dbReference type="Proteomes" id="UP000246964"/>
    </source>
</evidence>
<dbReference type="Proteomes" id="UP000246964">
    <property type="component" value="Unassembled WGS sequence"/>
</dbReference>
<comment type="caution">
    <text evidence="2">The sequence shown here is derived from an EMBL/GenBank/DDBJ whole genome shotgun (WGS) entry which is preliminary data.</text>
</comment>
<evidence type="ECO:0000256" key="1">
    <source>
        <dbReference type="SAM" id="SignalP"/>
    </source>
</evidence>
<keyword evidence="1" id="KW-0732">Signal</keyword>
<dbReference type="OrthoDB" id="9816111at2"/>
<protein>
    <recommendedName>
        <fullName evidence="4">Lipoprotein</fullName>
    </recommendedName>
</protein>
<keyword evidence="3" id="KW-1185">Reference proteome</keyword>
<proteinExistence type="predicted"/>
<dbReference type="EMBL" id="QGTT01000006">
    <property type="protein sequence ID" value="PWW13342.1"/>
    <property type="molecule type" value="Genomic_DNA"/>
</dbReference>
<organism evidence="2 3">
    <name type="scientific">Pseudidiomarina maritima</name>
    <dbReference type="NCBI Taxonomy" id="519453"/>
    <lineage>
        <taxon>Bacteria</taxon>
        <taxon>Pseudomonadati</taxon>
        <taxon>Pseudomonadota</taxon>
        <taxon>Gammaproteobacteria</taxon>
        <taxon>Alteromonadales</taxon>
        <taxon>Idiomarinaceae</taxon>
        <taxon>Pseudidiomarina</taxon>
    </lineage>
</organism>
<dbReference type="AlphaFoldDB" id="A0A317Q7U2"/>
<dbReference type="PROSITE" id="PS51257">
    <property type="entry name" value="PROKAR_LIPOPROTEIN"/>
    <property type="match status" value="1"/>
</dbReference>
<dbReference type="RefSeq" id="WP_110075842.1">
    <property type="nucleotide sequence ID" value="NZ_QGTT01000006.1"/>
</dbReference>
<evidence type="ECO:0000313" key="2">
    <source>
        <dbReference type="EMBL" id="PWW13342.1"/>
    </source>
</evidence>
<name>A0A317Q7U2_9GAMM</name>
<sequence>MIKLTFLILVSLISFGCNATNCVISEKSVFEQSKKYKSLVQIEITKNDALLTVVLNAPREIEGERLESVILHKEISDDGDAVFSIPLRATVEESKAVAWFNIDEKTANHTFLSLDYGEGCGTSIRYNISN</sequence>
<accession>A0A317Q7U2</accession>
<gene>
    <name evidence="2" type="ORF">DET45_10655</name>
</gene>
<evidence type="ECO:0008006" key="4">
    <source>
        <dbReference type="Google" id="ProtNLM"/>
    </source>
</evidence>
<feature type="chain" id="PRO_5016270781" description="Lipoprotein" evidence="1">
    <location>
        <begin position="20"/>
        <end position="130"/>
    </location>
</feature>
<reference evidence="2 3" key="1">
    <citation type="submission" date="2018-05" db="EMBL/GenBank/DDBJ databases">
        <title>Freshwater and sediment microbial communities from various areas in North America, analyzing microbe dynamics in response to fracking.</title>
        <authorList>
            <person name="Lamendella R."/>
        </authorList>
    </citation>
    <scope>NUCLEOTIDE SEQUENCE [LARGE SCALE GENOMIC DNA]</scope>
    <source>
        <strain evidence="2 3">125B1</strain>
    </source>
</reference>
<feature type="signal peptide" evidence="1">
    <location>
        <begin position="1"/>
        <end position="19"/>
    </location>
</feature>